<dbReference type="AlphaFoldDB" id="A0A5J5HML7"/>
<evidence type="ECO:0000313" key="5">
    <source>
        <dbReference type="Proteomes" id="UP000326671"/>
    </source>
</evidence>
<comment type="pathway">
    <text evidence="1">Antibiotic biosynthesis.</text>
</comment>
<dbReference type="PROSITE" id="PS51471">
    <property type="entry name" value="FE2OG_OXY"/>
    <property type="match status" value="1"/>
</dbReference>
<feature type="domain" description="Fe2OG dioxygenase" evidence="3">
    <location>
        <begin position="188"/>
        <end position="290"/>
    </location>
</feature>
<dbReference type="Pfam" id="PF03171">
    <property type="entry name" value="2OG-FeII_Oxy"/>
    <property type="match status" value="1"/>
</dbReference>
<evidence type="ECO:0000256" key="2">
    <source>
        <dbReference type="RuleBase" id="RU003682"/>
    </source>
</evidence>
<dbReference type="SUPFAM" id="SSF51197">
    <property type="entry name" value="Clavaminate synthase-like"/>
    <property type="match status" value="1"/>
</dbReference>
<evidence type="ECO:0000313" key="4">
    <source>
        <dbReference type="EMBL" id="KAA9022602.1"/>
    </source>
</evidence>
<dbReference type="GO" id="GO:0046872">
    <property type="term" value="F:metal ion binding"/>
    <property type="evidence" value="ECO:0007669"/>
    <property type="project" value="UniProtKB-KW"/>
</dbReference>
<dbReference type="InterPro" id="IPR026992">
    <property type="entry name" value="DIOX_N"/>
</dbReference>
<comment type="caution">
    <text evidence="4">The sequence shown here is derived from an EMBL/GenBank/DDBJ whole genome shotgun (WGS) entry which is preliminary data.</text>
</comment>
<sequence>MNKPLGKPNIIEAPEGSIASKQTAFSEIPMIDIAALVDGSDPESVARAIGKACEEVGFFSIKNHGIPQDLIDRMYQATEQFFDLPAEAKERLHIANSGQTVRGYIPPYGENADPENTRDLKEAFDFGVHGEEVSPFFGPNLMPAELPEFKDVCEEYHDAMMALARKLVSAFAISLDLPADYFEKLQRKPITIQRLLHYPSQVNAAANEIGIGAHTDYGFLTILSQDSVGGLQVRNKEGEWIDSPPVEGAFTINIGDLVQSMTNGRYSSTLHRVINTSGESRYSVGFFLDLDYDAVVETVPTCVDEENPASENTFTCGEYKYGRFVYVYPHLQETQNENAPV</sequence>
<comment type="similarity">
    <text evidence="2">Belongs to the iron/ascorbate-dependent oxidoreductase family.</text>
</comment>
<dbReference type="PANTHER" id="PTHR47990">
    <property type="entry name" value="2-OXOGLUTARATE (2OG) AND FE(II)-DEPENDENT OXYGENASE SUPERFAMILY PROTEIN-RELATED"/>
    <property type="match status" value="1"/>
</dbReference>
<dbReference type="EMBL" id="VYKL01000022">
    <property type="protein sequence ID" value="KAA9022602.1"/>
    <property type="molecule type" value="Genomic_DNA"/>
</dbReference>
<name>A0A5J5HML7_9BACI</name>
<keyword evidence="2" id="KW-0408">Iron</keyword>
<accession>A0A5J5HML7</accession>
<evidence type="ECO:0000259" key="3">
    <source>
        <dbReference type="PROSITE" id="PS51471"/>
    </source>
</evidence>
<dbReference type="RefSeq" id="WP_150440855.1">
    <property type="nucleotide sequence ID" value="NZ_VYKL01000022.1"/>
</dbReference>
<dbReference type="Proteomes" id="UP000326671">
    <property type="component" value="Unassembled WGS sequence"/>
</dbReference>
<reference evidence="4 5" key="1">
    <citation type="submission" date="2019-09" db="EMBL/GenBank/DDBJ databases">
        <title>Whole genome sequences of isolates from the Mars Exploration Rovers.</title>
        <authorList>
            <person name="Seuylemezian A."/>
            <person name="Vaishampayan P."/>
        </authorList>
    </citation>
    <scope>NUCLEOTIDE SEQUENCE [LARGE SCALE GENOMIC DNA]</scope>
    <source>
        <strain evidence="4 5">MER_TA_151</strain>
    </source>
</reference>
<dbReference type="GO" id="GO:0016491">
    <property type="term" value="F:oxidoreductase activity"/>
    <property type="evidence" value="ECO:0007669"/>
    <property type="project" value="UniProtKB-KW"/>
</dbReference>
<dbReference type="InterPro" id="IPR005123">
    <property type="entry name" value="Oxoglu/Fe-dep_dioxygenase_dom"/>
</dbReference>
<evidence type="ECO:0000256" key="1">
    <source>
        <dbReference type="ARBA" id="ARBA00004792"/>
    </source>
</evidence>
<gene>
    <name evidence="4" type="ORF">F4V44_15125</name>
</gene>
<keyword evidence="2" id="KW-0560">Oxidoreductase</keyword>
<dbReference type="Pfam" id="PF14226">
    <property type="entry name" value="DIOX_N"/>
    <property type="match status" value="1"/>
</dbReference>
<dbReference type="InterPro" id="IPR044861">
    <property type="entry name" value="IPNS-like_FE2OG_OXY"/>
</dbReference>
<dbReference type="InterPro" id="IPR050231">
    <property type="entry name" value="Iron_ascorbate_oxido_reductase"/>
</dbReference>
<dbReference type="Gene3D" id="2.60.120.330">
    <property type="entry name" value="B-lactam Antibiotic, Isopenicillin N Synthase, Chain"/>
    <property type="match status" value="1"/>
</dbReference>
<organism evidence="4 5">
    <name type="scientific">Niallia endozanthoxylica</name>
    <dbReference type="NCBI Taxonomy" id="2036016"/>
    <lineage>
        <taxon>Bacteria</taxon>
        <taxon>Bacillati</taxon>
        <taxon>Bacillota</taxon>
        <taxon>Bacilli</taxon>
        <taxon>Bacillales</taxon>
        <taxon>Bacillaceae</taxon>
        <taxon>Niallia</taxon>
    </lineage>
</organism>
<keyword evidence="2" id="KW-0479">Metal-binding</keyword>
<keyword evidence="5" id="KW-1185">Reference proteome</keyword>
<dbReference type="OrthoDB" id="21825at2"/>
<protein>
    <submittedName>
        <fullName evidence="4">Isopenicillin N synthase family oxygenase</fullName>
    </submittedName>
</protein>
<proteinExistence type="inferred from homology"/>
<dbReference type="PRINTS" id="PR00682">
    <property type="entry name" value="IPNSYNTHASE"/>
</dbReference>
<dbReference type="InterPro" id="IPR027443">
    <property type="entry name" value="IPNS-like_sf"/>
</dbReference>